<organism evidence="1 2">
    <name type="scientific">Corynebacterium hiratae</name>
    <dbReference type="NCBI Taxonomy" id="3139423"/>
    <lineage>
        <taxon>Bacteria</taxon>
        <taxon>Bacillati</taxon>
        <taxon>Actinomycetota</taxon>
        <taxon>Actinomycetes</taxon>
        <taxon>Mycobacteriales</taxon>
        <taxon>Corynebacteriaceae</taxon>
        <taxon>Corynebacterium</taxon>
    </lineage>
</organism>
<gene>
    <name evidence="1" type="ORF">FNY97_12835</name>
</gene>
<evidence type="ECO:0000313" key="2">
    <source>
        <dbReference type="Proteomes" id="UP000320443"/>
    </source>
</evidence>
<protein>
    <submittedName>
        <fullName evidence="1">Uncharacterized protein</fullName>
    </submittedName>
</protein>
<dbReference type="Proteomes" id="UP000320443">
    <property type="component" value="Unassembled WGS sequence"/>
</dbReference>
<evidence type="ECO:0000313" key="1">
    <source>
        <dbReference type="EMBL" id="TRX58557.1"/>
    </source>
</evidence>
<sequence length="89" mass="10443">MSSAQWDPAAAWRRRPGAYPVRVSELELTHAQLVKVDGWKNVFQQWAPRCWTRVRLTGQHPRREASTLRMPTNRMPIHRTDPLHTVPIH</sequence>
<reference evidence="1 2" key="1">
    <citation type="submission" date="2019-07" db="EMBL/GenBank/DDBJ databases">
        <title>Draft genome of C. aurimucosum strain 2274.</title>
        <authorList>
            <person name="Pacheco L.G.C."/>
            <person name="Aguiar E.R.G.R."/>
            <person name="Santos C.S."/>
            <person name="Rocha D.J.P.G."/>
            <person name="Sant'Anna L.O."/>
            <person name="Mattos-Guaraldi A.L."/>
            <person name="Santos L.S."/>
        </authorList>
    </citation>
    <scope>NUCLEOTIDE SEQUENCE [LARGE SCALE GENOMIC DNA]</scope>
    <source>
        <strain evidence="1 2">2274</strain>
    </source>
</reference>
<accession>A0A553DL81</accession>
<proteinExistence type="predicted"/>
<comment type="caution">
    <text evidence="1">The sequence shown here is derived from an EMBL/GenBank/DDBJ whole genome shotgun (WGS) entry which is preliminary data.</text>
</comment>
<dbReference type="RefSeq" id="WP_143335455.1">
    <property type="nucleotide sequence ID" value="NZ_VKDK01000033.1"/>
</dbReference>
<dbReference type="EMBL" id="VKDK01000033">
    <property type="protein sequence ID" value="TRX58557.1"/>
    <property type="molecule type" value="Genomic_DNA"/>
</dbReference>
<name>A0A553DL81_9CORY</name>
<keyword evidence="2" id="KW-1185">Reference proteome</keyword>
<dbReference type="AlphaFoldDB" id="A0A553DL81"/>